<organism evidence="1 2">
    <name type="scientific">Pieris brassicae</name>
    <name type="common">White butterfly</name>
    <name type="synonym">Large white butterfly</name>
    <dbReference type="NCBI Taxonomy" id="7116"/>
    <lineage>
        <taxon>Eukaryota</taxon>
        <taxon>Metazoa</taxon>
        <taxon>Ecdysozoa</taxon>
        <taxon>Arthropoda</taxon>
        <taxon>Hexapoda</taxon>
        <taxon>Insecta</taxon>
        <taxon>Pterygota</taxon>
        <taxon>Neoptera</taxon>
        <taxon>Endopterygota</taxon>
        <taxon>Lepidoptera</taxon>
        <taxon>Glossata</taxon>
        <taxon>Ditrysia</taxon>
        <taxon>Papilionoidea</taxon>
        <taxon>Pieridae</taxon>
        <taxon>Pierinae</taxon>
        <taxon>Pieris</taxon>
    </lineage>
</organism>
<dbReference type="AlphaFoldDB" id="A0A9P0SVQ1"/>
<protein>
    <submittedName>
        <fullName evidence="1">Uncharacterized protein</fullName>
    </submittedName>
</protein>
<dbReference type="EMBL" id="CALOZG010000002">
    <property type="protein sequence ID" value="CAH3956162.1"/>
    <property type="molecule type" value="Genomic_DNA"/>
</dbReference>
<accession>A0A9P0SVQ1</accession>
<evidence type="ECO:0000313" key="2">
    <source>
        <dbReference type="Proteomes" id="UP001152562"/>
    </source>
</evidence>
<reference evidence="1" key="1">
    <citation type="submission" date="2022-05" db="EMBL/GenBank/DDBJ databases">
        <authorList>
            <person name="Okamura Y."/>
        </authorList>
    </citation>
    <scope>NUCLEOTIDE SEQUENCE</scope>
</reference>
<comment type="caution">
    <text evidence="1">The sequence shown here is derived from an EMBL/GenBank/DDBJ whole genome shotgun (WGS) entry which is preliminary data.</text>
</comment>
<gene>
    <name evidence="1" type="ORF">PIBRA_LOCUS1530</name>
</gene>
<sequence>MVVAAKESISVVAHLGLGAIIVRWGVEEANAQERADMACAGEALVSASQAGGDDIAIVLMVLQKNLENTKDLGEKKI</sequence>
<keyword evidence="2" id="KW-1185">Reference proteome</keyword>
<name>A0A9P0SVQ1_PIEBR</name>
<dbReference type="Proteomes" id="UP001152562">
    <property type="component" value="Unassembled WGS sequence"/>
</dbReference>
<evidence type="ECO:0000313" key="1">
    <source>
        <dbReference type="EMBL" id="CAH3956162.1"/>
    </source>
</evidence>
<proteinExistence type="predicted"/>